<protein>
    <submittedName>
        <fullName evidence="1">Uncharacterized protein</fullName>
    </submittedName>
</protein>
<evidence type="ECO:0000313" key="1">
    <source>
        <dbReference type="EMBL" id="KYC44561.1"/>
    </source>
</evidence>
<gene>
    <name evidence="1" type="ORF">APG10_01639</name>
</gene>
<evidence type="ECO:0000313" key="2">
    <source>
        <dbReference type="Proteomes" id="UP000092401"/>
    </source>
</evidence>
<dbReference type="AlphaFoldDB" id="A0A150IHU8"/>
<organism evidence="1 2">
    <name type="scientific">Candidatus Methanofastidiosum methylothiophilum</name>
    <dbReference type="NCBI Taxonomy" id="1705564"/>
    <lineage>
        <taxon>Archaea</taxon>
        <taxon>Methanobacteriati</taxon>
        <taxon>Methanobacteriota</taxon>
        <taxon>Stenosarchaea group</taxon>
        <taxon>Candidatus Methanofastidiosia</taxon>
        <taxon>Candidatus Methanofastidiosales</taxon>
        <taxon>Candidatus Methanofastidiosaceae</taxon>
        <taxon>Candidatus Methanofastidiosum</taxon>
    </lineage>
</organism>
<comment type="caution">
    <text evidence="1">The sequence shown here is derived from an EMBL/GenBank/DDBJ whole genome shotgun (WGS) entry which is preliminary data.</text>
</comment>
<proteinExistence type="predicted"/>
<name>A0A150IHU8_9EURY</name>
<reference evidence="1 2" key="1">
    <citation type="journal article" date="2016" name="ISME J.">
        <title>Chasing the elusive Euryarchaeota class WSA2: genomes reveal a uniquely fastidious methyl-reducing methanogen.</title>
        <authorList>
            <person name="Nobu M.K."/>
            <person name="Narihiro T."/>
            <person name="Kuroda K."/>
            <person name="Mei R."/>
            <person name="Liu W.T."/>
        </authorList>
    </citation>
    <scope>NUCLEOTIDE SEQUENCE [LARGE SCALE GENOMIC DNA]</scope>
    <source>
        <strain evidence="1">B03fssc0709_Meth_Bin005</strain>
    </source>
</reference>
<dbReference type="Proteomes" id="UP000092401">
    <property type="component" value="Unassembled WGS sequence"/>
</dbReference>
<accession>A0A150IHU8</accession>
<dbReference type="EMBL" id="LNGE01000056">
    <property type="protein sequence ID" value="KYC44561.1"/>
    <property type="molecule type" value="Genomic_DNA"/>
</dbReference>
<sequence length="167" mass="19319">MYIVECKGSEGINQIVRGIGQAYQYYYQKNFSMKSKNAEILFILPKDSESTLTKLMIPKDISVYLVSDDGNVYERVRREFSEYDVELQLPQTFYIRDIELNHIKDIITLIDELSFKKNEVNHILLQKEIETKYPDIAAAGYNHLITLRSMGIIKRILINFGSISAIG</sequence>